<evidence type="ECO:0000259" key="2">
    <source>
        <dbReference type="Pfam" id="PF22707"/>
    </source>
</evidence>
<proteinExistence type="predicted"/>
<reference evidence="3 4" key="1">
    <citation type="submission" date="2010-08" db="EMBL/GenBank/DDBJ databases">
        <authorList>
            <person name="Durkin A.S."/>
            <person name="Madupu R."/>
            <person name="Torralba M."/>
            <person name="Gillis M."/>
            <person name="Methe B."/>
            <person name="Sutton G."/>
            <person name="Nelson K.E."/>
        </authorList>
    </citation>
    <scope>NUCLEOTIDE SEQUENCE [LARGE SCALE GENOMIC DNA]</scope>
    <source>
        <strain evidence="3 4">ACS-134-V-Col7a</strain>
    </source>
</reference>
<comment type="caution">
    <text evidence="3">The sequence shown here is derived from an EMBL/GenBank/DDBJ whole genome shotgun (WGS) entry which is preliminary data.</text>
</comment>
<name>E1LDX1_9FIRM</name>
<feature type="domain" description="TOTE conflict systems S1/CSD-like" evidence="2">
    <location>
        <begin position="578"/>
        <end position="637"/>
    </location>
</feature>
<dbReference type="Pfam" id="PF22707">
    <property type="entry name" value="S1CSD-TOTE-2"/>
    <property type="match status" value="1"/>
</dbReference>
<dbReference type="InterPro" id="IPR054427">
    <property type="entry name" value="S1CSD-TOTE-2"/>
</dbReference>
<dbReference type="AlphaFoldDB" id="E1LDX1"/>
<evidence type="ECO:0000313" key="3">
    <source>
        <dbReference type="EMBL" id="EFL57204.1"/>
    </source>
</evidence>
<keyword evidence="1" id="KW-0175">Coiled coil</keyword>
<gene>
    <name evidence="3" type="ORF">HMPREF9684_0888</name>
</gene>
<evidence type="ECO:0000313" key="4">
    <source>
        <dbReference type="Proteomes" id="UP000005942"/>
    </source>
</evidence>
<dbReference type="EMBL" id="AEDS01000067">
    <property type="protein sequence ID" value="EFL57204.1"/>
    <property type="molecule type" value="Genomic_DNA"/>
</dbReference>
<dbReference type="InterPro" id="IPR054283">
    <property type="entry name" value="DUF7017"/>
</dbReference>
<accession>E1LDX1</accession>
<feature type="coiled-coil region" evidence="1">
    <location>
        <begin position="57"/>
        <end position="91"/>
    </location>
</feature>
<dbReference type="RefSeq" id="WP_005381657.1">
    <property type="nucleotide sequence ID" value="NZ_AEDS01000067.1"/>
</dbReference>
<organism evidence="3 4">
    <name type="scientific">Veillonella atypica ACS-134-V-Col7a</name>
    <dbReference type="NCBI Taxonomy" id="866778"/>
    <lineage>
        <taxon>Bacteria</taxon>
        <taxon>Bacillati</taxon>
        <taxon>Bacillota</taxon>
        <taxon>Negativicutes</taxon>
        <taxon>Veillonellales</taxon>
        <taxon>Veillonellaceae</taxon>
        <taxon>Veillonella</taxon>
    </lineage>
</organism>
<sequence length="654" mass="75161">MDTKEKFTSRDVYDLRHHDIDRAFEIAKGLMKEDGHNVWNIRAYAWCLIDLIKRGVNTNQLEHLEEYCNELQALEIDNSKETEEILLKQREFAIRMASPEYKGLQEIKALKDANKFVEAAKRAKALVKQFPDNLTVKRSYAWRLYTLLKQKISDKAVNFDHVVFYLDEIFSLGLSDETLLMRCVWRSILSFKDEEQPIKLYMYALQTDFNCFEYEDYKTSTYTDADGKQREGSSLVSRILKKSLDGINKKVDEDSIIALCDIATSQLSKLHENTLFLKWNIAKALTMVNQLDRAQAIIIKLLYDKSYEFWLWKGLAETVEGDAKLALACYCKSILCQKDAYYNGKSRLGLIKQLIELEWFDIASSETRYLIEARQEKGYKVEDILNQYVKASWYMPDSKPVTDDFYIEHSVPALALLYKDLPWYEGIVGTTYTTDKGKATNIIVMKSDSEPPKEIHVKPSLLCNISKAFGTPIRVKMKWTGYSRGDIFMIEQTDATKEFPYHIGIVNRVDTRRNRAYIVASGDVLLAYTIDESTPLQVMDVVSVSYSSAERKDGTVVNHVISCEKVRQSPPSSLVMDFENIVKVVTGGIAFTERTNVFIERQLVDDYKLVSGDVVAGTAIRSYDRSKNKWGWSAVDISSVDVEGYKKLPPYSKY</sequence>
<protein>
    <recommendedName>
        <fullName evidence="2">TOTE conflict systems S1/CSD-like domain-containing protein</fullName>
    </recommendedName>
</protein>
<dbReference type="Proteomes" id="UP000005942">
    <property type="component" value="Unassembled WGS sequence"/>
</dbReference>
<evidence type="ECO:0000256" key="1">
    <source>
        <dbReference type="SAM" id="Coils"/>
    </source>
</evidence>
<dbReference type="Pfam" id="PF22860">
    <property type="entry name" value="DUF7017"/>
    <property type="match status" value="1"/>
</dbReference>